<keyword evidence="4" id="KW-1185">Reference proteome</keyword>
<evidence type="ECO:0000259" key="2">
    <source>
        <dbReference type="Pfam" id="PF03407"/>
    </source>
</evidence>
<dbReference type="InterPro" id="IPR005069">
    <property type="entry name" value="Nucl-diP-sugar_transferase"/>
</dbReference>
<dbReference type="Pfam" id="PF03407">
    <property type="entry name" value="Nucleotid_trans"/>
    <property type="match status" value="1"/>
</dbReference>
<dbReference type="Proteomes" id="UP000485058">
    <property type="component" value="Unassembled WGS sequence"/>
</dbReference>
<feature type="non-terminal residue" evidence="3">
    <location>
        <position position="1"/>
    </location>
</feature>
<feature type="region of interest" description="Disordered" evidence="1">
    <location>
        <begin position="63"/>
        <end position="87"/>
    </location>
</feature>
<dbReference type="AlphaFoldDB" id="A0A699Z7R9"/>
<feature type="domain" description="Nucleotide-diphospho-sugar transferase" evidence="2">
    <location>
        <begin position="134"/>
        <end position="356"/>
    </location>
</feature>
<keyword evidence="3" id="KW-0808">Transferase</keyword>
<organism evidence="3 4">
    <name type="scientific">Haematococcus lacustris</name>
    <name type="common">Green alga</name>
    <name type="synonym">Haematococcus pluvialis</name>
    <dbReference type="NCBI Taxonomy" id="44745"/>
    <lineage>
        <taxon>Eukaryota</taxon>
        <taxon>Viridiplantae</taxon>
        <taxon>Chlorophyta</taxon>
        <taxon>core chlorophytes</taxon>
        <taxon>Chlorophyceae</taxon>
        <taxon>CS clade</taxon>
        <taxon>Chlamydomonadales</taxon>
        <taxon>Haematococcaceae</taxon>
        <taxon>Haematococcus</taxon>
    </lineage>
</organism>
<evidence type="ECO:0000313" key="3">
    <source>
        <dbReference type="EMBL" id="GFH15326.1"/>
    </source>
</evidence>
<dbReference type="GO" id="GO:0016757">
    <property type="term" value="F:glycosyltransferase activity"/>
    <property type="evidence" value="ECO:0007669"/>
    <property type="project" value="InterPro"/>
</dbReference>
<dbReference type="PANTHER" id="PTHR46581:SF3">
    <property type="entry name" value="ARABINOSYLTRANSFERASE RRA3"/>
    <property type="match status" value="1"/>
</dbReference>
<protein>
    <submittedName>
        <fullName evidence="3">Glycosyltransferase</fullName>
    </submittedName>
</protein>
<gene>
    <name evidence="3" type="ORF">HaLaN_11531</name>
</gene>
<evidence type="ECO:0000256" key="1">
    <source>
        <dbReference type="SAM" id="MobiDB-lite"/>
    </source>
</evidence>
<reference evidence="3 4" key="1">
    <citation type="submission" date="2020-02" db="EMBL/GenBank/DDBJ databases">
        <title>Draft genome sequence of Haematococcus lacustris strain NIES-144.</title>
        <authorList>
            <person name="Morimoto D."/>
            <person name="Nakagawa S."/>
            <person name="Yoshida T."/>
            <person name="Sawayama S."/>
        </authorList>
    </citation>
    <scope>NUCLEOTIDE SEQUENCE [LARGE SCALE GENOMIC DNA]</scope>
    <source>
        <strain evidence="3 4">NIES-144</strain>
    </source>
</reference>
<sequence>MDSQGKNKVTEGKARNGALLAIFLVGLCIGVVVAERVYIARGGRVPKPRFLRTHHDSLRSIVPSADHASSGNTAAAESGALPAYSDSLPPRNDLEELLRKIAPKKEVLVAVANKNVNWDGMLATFTNGIKAAGISNHLIVALDQETKSWADVKGINAYLLNLEVHKAQAGTGDNHAVSAMKFGILKRFVELGYAVLLSDVDISILQNPFDFLYRDSDVEGMTDGFDEPTAYGSIEGFDDPSMGWARFAQFYKHFNMNSGLFYLRANKRTLELLVRLETRLSKQKYWDQTAYNEEIFFLSHGSYKSPQVSVRVMEIDKFMNSKRLFKDIRHRPKSSQPPKPVTVHVNYHPDKHERMKAIFKYYNEGDEHALEPFPGGSEQGSR</sequence>
<dbReference type="InterPro" id="IPR044290">
    <property type="entry name" value="RRA1/2/3"/>
</dbReference>
<evidence type="ECO:0000313" key="4">
    <source>
        <dbReference type="Proteomes" id="UP000485058"/>
    </source>
</evidence>
<dbReference type="GO" id="GO:0080147">
    <property type="term" value="P:root hair cell development"/>
    <property type="evidence" value="ECO:0007669"/>
    <property type="project" value="InterPro"/>
</dbReference>
<dbReference type="PANTHER" id="PTHR46581">
    <property type="entry name" value="ARABINOSYLTRANSFERASE RRA3"/>
    <property type="match status" value="1"/>
</dbReference>
<accession>A0A699Z7R9</accession>
<name>A0A699Z7R9_HAELA</name>
<proteinExistence type="predicted"/>
<dbReference type="EMBL" id="BLLF01000837">
    <property type="protein sequence ID" value="GFH15326.1"/>
    <property type="molecule type" value="Genomic_DNA"/>
</dbReference>
<comment type="caution">
    <text evidence="3">The sequence shown here is derived from an EMBL/GenBank/DDBJ whole genome shotgun (WGS) entry which is preliminary data.</text>
</comment>